<reference evidence="1 2" key="1">
    <citation type="submission" date="2019-04" db="EMBL/GenBank/DDBJ databases">
        <title>High contiguity whole genome sequence and gene annotation resource for two Venturia nashicola isolates.</title>
        <authorList>
            <person name="Prokchorchik M."/>
            <person name="Won K."/>
            <person name="Lee Y."/>
            <person name="Choi E.D."/>
            <person name="Segonzac C."/>
            <person name="Sohn K.H."/>
        </authorList>
    </citation>
    <scope>NUCLEOTIDE SEQUENCE [LARGE SCALE GENOMIC DNA]</scope>
    <source>
        <strain evidence="1 2">PRI2</strain>
    </source>
</reference>
<keyword evidence="2" id="KW-1185">Reference proteome</keyword>
<dbReference type="Proteomes" id="UP000298493">
    <property type="component" value="Unassembled WGS sequence"/>
</dbReference>
<protein>
    <submittedName>
        <fullName evidence="1">Uncharacterized protein</fullName>
    </submittedName>
</protein>
<proteinExistence type="predicted"/>
<evidence type="ECO:0000313" key="2">
    <source>
        <dbReference type="Proteomes" id="UP000298493"/>
    </source>
</evidence>
<sequence>MPLSLLDQLPHYYVELHVSLAQPDNQVIKGLPEAHPRTCQCAWKLISHYPRAGPTDHYLMNIAQHQTDLRQHTCADGHCWRMRAFPPSVYVSKDLELNQLHWDCIEYGSTSHLLLCCTPRCRLEQDSEAVEYGFPYTTFVQIRVESL</sequence>
<comment type="caution">
    <text evidence="1">The sequence shown here is derived from an EMBL/GenBank/DDBJ whole genome shotgun (WGS) entry which is preliminary data.</text>
</comment>
<accession>A0A4Z1P6C4</accession>
<dbReference type="AlphaFoldDB" id="A0A4Z1P6C4"/>
<organism evidence="1 2">
    <name type="scientific">Venturia nashicola</name>
    <dbReference type="NCBI Taxonomy" id="86259"/>
    <lineage>
        <taxon>Eukaryota</taxon>
        <taxon>Fungi</taxon>
        <taxon>Dikarya</taxon>
        <taxon>Ascomycota</taxon>
        <taxon>Pezizomycotina</taxon>
        <taxon>Dothideomycetes</taxon>
        <taxon>Pleosporomycetidae</taxon>
        <taxon>Venturiales</taxon>
        <taxon>Venturiaceae</taxon>
        <taxon>Venturia</taxon>
    </lineage>
</organism>
<gene>
    <name evidence="1" type="ORF">E6O75_ATG10973</name>
</gene>
<evidence type="ECO:0000313" key="1">
    <source>
        <dbReference type="EMBL" id="TID22179.1"/>
    </source>
</evidence>
<dbReference type="EMBL" id="SNSC02000008">
    <property type="protein sequence ID" value="TID22179.1"/>
    <property type="molecule type" value="Genomic_DNA"/>
</dbReference>
<name>A0A4Z1P6C4_9PEZI</name>